<accession>A0AAE3APX4</accession>
<dbReference type="AlphaFoldDB" id="A0AAE3APX4"/>
<dbReference type="NCBIfam" id="TIGR01280">
    <property type="entry name" value="xseB"/>
    <property type="match status" value="1"/>
</dbReference>
<dbReference type="PANTHER" id="PTHR34137">
    <property type="entry name" value="EXODEOXYRIBONUCLEASE 7 SMALL SUBUNIT"/>
    <property type="match status" value="1"/>
</dbReference>
<evidence type="ECO:0000313" key="8">
    <source>
        <dbReference type="Proteomes" id="UP001198962"/>
    </source>
</evidence>
<proteinExistence type="inferred from homology"/>
<protein>
    <recommendedName>
        <fullName evidence="6">Exodeoxyribonuclease 7 small subunit</fullName>
        <ecNumber evidence="6">3.1.11.6</ecNumber>
    </recommendedName>
    <alternativeName>
        <fullName evidence="6">Exodeoxyribonuclease VII small subunit</fullName>
        <shortName evidence="6">Exonuclease VII small subunit</shortName>
    </alternativeName>
</protein>
<organism evidence="7 8">
    <name type="scientific">Brotaphodocola catenula</name>
    <dbReference type="NCBI Taxonomy" id="2885361"/>
    <lineage>
        <taxon>Bacteria</taxon>
        <taxon>Bacillati</taxon>
        <taxon>Bacillota</taxon>
        <taxon>Clostridia</taxon>
        <taxon>Lachnospirales</taxon>
        <taxon>Lachnospiraceae</taxon>
        <taxon>Brotaphodocola</taxon>
    </lineage>
</organism>
<dbReference type="HAMAP" id="MF_00337">
    <property type="entry name" value="Exonuc_7_S"/>
    <property type="match status" value="1"/>
</dbReference>
<evidence type="ECO:0000256" key="3">
    <source>
        <dbReference type="ARBA" id="ARBA00022722"/>
    </source>
</evidence>
<evidence type="ECO:0000256" key="5">
    <source>
        <dbReference type="ARBA" id="ARBA00022839"/>
    </source>
</evidence>
<reference evidence="7" key="1">
    <citation type="submission" date="2021-10" db="EMBL/GenBank/DDBJ databases">
        <title>Anaerobic single-cell dispensing facilitates the cultivation of human gut bacteria.</title>
        <authorList>
            <person name="Afrizal A."/>
        </authorList>
    </citation>
    <scope>NUCLEOTIDE SEQUENCE</scope>
    <source>
        <strain evidence="7">CLA-AA-H274</strain>
    </source>
</reference>
<evidence type="ECO:0000256" key="6">
    <source>
        <dbReference type="HAMAP-Rule" id="MF_00337"/>
    </source>
</evidence>
<dbReference type="PANTHER" id="PTHR34137:SF1">
    <property type="entry name" value="EXODEOXYRIBONUCLEASE 7 SMALL SUBUNIT"/>
    <property type="match status" value="1"/>
</dbReference>
<name>A0AAE3APX4_9FIRM</name>
<comment type="subcellular location">
    <subcellularLocation>
        <location evidence="6">Cytoplasm</location>
    </subcellularLocation>
</comment>
<dbReference type="GO" id="GO:0006308">
    <property type="term" value="P:DNA catabolic process"/>
    <property type="evidence" value="ECO:0007669"/>
    <property type="project" value="UniProtKB-UniRule"/>
</dbReference>
<comment type="similarity">
    <text evidence="1 6">Belongs to the XseB family.</text>
</comment>
<comment type="catalytic activity">
    <reaction evidence="6">
        <text>Exonucleolytic cleavage in either 5'- to 3'- or 3'- to 5'-direction to yield nucleoside 5'-phosphates.</text>
        <dbReference type="EC" id="3.1.11.6"/>
    </reaction>
</comment>
<dbReference type="RefSeq" id="WP_177977682.1">
    <property type="nucleotide sequence ID" value="NZ_JAJEPU010000002.1"/>
</dbReference>
<gene>
    <name evidence="6 7" type="primary">xseB</name>
    <name evidence="7" type="ORF">LKD32_01330</name>
</gene>
<keyword evidence="4 6" id="KW-0378">Hydrolase</keyword>
<dbReference type="GO" id="GO:0005829">
    <property type="term" value="C:cytosol"/>
    <property type="evidence" value="ECO:0007669"/>
    <property type="project" value="TreeGrafter"/>
</dbReference>
<keyword evidence="2 6" id="KW-0963">Cytoplasm</keyword>
<comment type="subunit">
    <text evidence="6">Heterooligomer composed of large and small subunits.</text>
</comment>
<dbReference type="GO" id="GO:0009318">
    <property type="term" value="C:exodeoxyribonuclease VII complex"/>
    <property type="evidence" value="ECO:0007669"/>
    <property type="project" value="UniProtKB-UniRule"/>
</dbReference>
<keyword evidence="3 6" id="KW-0540">Nuclease</keyword>
<dbReference type="InterPro" id="IPR003761">
    <property type="entry name" value="Exonuc_VII_S"/>
</dbReference>
<dbReference type="Proteomes" id="UP001198962">
    <property type="component" value="Unassembled WGS sequence"/>
</dbReference>
<dbReference type="EMBL" id="JAJEPU010000002">
    <property type="protein sequence ID" value="MCC2163535.1"/>
    <property type="molecule type" value="Genomic_DNA"/>
</dbReference>
<keyword evidence="5 6" id="KW-0269">Exonuclease</keyword>
<dbReference type="Gene3D" id="1.10.287.1040">
    <property type="entry name" value="Exonuclease VII, small subunit"/>
    <property type="match status" value="1"/>
</dbReference>
<evidence type="ECO:0000256" key="4">
    <source>
        <dbReference type="ARBA" id="ARBA00022801"/>
    </source>
</evidence>
<dbReference type="GO" id="GO:0008855">
    <property type="term" value="F:exodeoxyribonuclease VII activity"/>
    <property type="evidence" value="ECO:0007669"/>
    <property type="project" value="UniProtKB-UniRule"/>
</dbReference>
<keyword evidence="8" id="KW-1185">Reference proteome</keyword>
<dbReference type="EC" id="3.1.11.6" evidence="6"/>
<dbReference type="PIRSF" id="PIRSF006488">
    <property type="entry name" value="Exonuc_VII_S"/>
    <property type="match status" value="1"/>
</dbReference>
<comment type="function">
    <text evidence="6">Bidirectionally degrades single-stranded DNA into large acid-insoluble oligonucleotides, which are then degraded further into small acid-soluble oligonucleotides.</text>
</comment>
<dbReference type="SUPFAM" id="SSF116842">
    <property type="entry name" value="XseB-like"/>
    <property type="match status" value="1"/>
</dbReference>
<evidence type="ECO:0000256" key="2">
    <source>
        <dbReference type="ARBA" id="ARBA00022490"/>
    </source>
</evidence>
<evidence type="ECO:0000256" key="1">
    <source>
        <dbReference type="ARBA" id="ARBA00009998"/>
    </source>
</evidence>
<dbReference type="InterPro" id="IPR037004">
    <property type="entry name" value="Exonuc_VII_ssu_sf"/>
</dbReference>
<dbReference type="Pfam" id="PF02609">
    <property type="entry name" value="Exonuc_VII_S"/>
    <property type="match status" value="1"/>
</dbReference>
<comment type="caution">
    <text evidence="7">The sequence shown here is derived from an EMBL/GenBank/DDBJ whole genome shotgun (WGS) entry which is preliminary data.</text>
</comment>
<evidence type="ECO:0000313" key="7">
    <source>
        <dbReference type="EMBL" id="MCC2163535.1"/>
    </source>
</evidence>
<sequence length="76" mass="8735">MEKKSSEEAFEELTVEQAFSQLEQVLQKMEAPDTSLEESFAFYEEGIRLLKGCTEKLDRVEKQMIVLRGGMEDGNE</sequence>